<proteinExistence type="predicted"/>
<keyword evidence="2" id="KW-0596">Phosphopantetheine</keyword>
<dbReference type="Gene3D" id="3.30.559.30">
    <property type="entry name" value="Nonribosomal peptide synthetase, condensation domain"/>
    <property type="match status" value="1"/>
</dbReference>
<dbReference type="Gene3D" id="1.10.1200.10">
    <property type="entry name" value="ACP-like"/>
    <property type="match status" value="1"/>
</dbReference>
<organism evidence="5 6">
    <name type="scientific">Streptomyces racemochromogenes</name>
    <dbReference type="NCBI Taxonomy" id="67353"/>
    <lineage>
        <taxon>Bacteria</taxon>
        <taxon>Bacillati</taxon>
        <taxon>Actinomycetota</taxon>
        <taxon>Actinomycetes</taxon>
        <taxon>Kitasatosporales</taxon>
        <taxon>Streptomycetaceae</taxon>
        <taxon>Streptomyces</taxon>
    </lineage>
</organism>
<dbReference type="InterPro" id="IPR006162">
    <property type="entry name" value="Ppantetheine_attach_site"/>
</dbReference>
<reference evidence="5 6" key="1">
    <citation type="submission" date="2024-03" db="EMBL/GenBank/DDBJ databases">
        <title>Whole genome sequencing of Streptomyces racemochromogenes, to identify antimicrobial biosynthetic gene clusters.</title>
        <authorList>
            <person name="Suryawanshi P."/>
            <person name="Krishnaraj P.U."/>
            <person name="Arun Y.P."/>
            <person name="Suryawanshi M.P."/>
            <person name="Rakshit O."/>
        </authorList>
    </citation>
    <scope>NUCLEOTIDE SEQUENCE [LARGE SCALE GENOMIC DNA]</scope>
    <source>
        <strain evidence="5 6">AUDT626</strain>
    </source>
</reference>
<dbReference type="PROSITE" id="PS00012">
    <property type="entry name" value="PHOSPHOPANTETHEINE"/>
    <property type="match status" value="1"/>
</dbReference>
<dbReference type="InterPro" id="IPR045851">
    <property type="entry name" value="AMP-bd_C_sf"/>
</dbReference>
<dbReference type="Gene3D" id="2.30.38.10">
    <property type="entry name" value="Luciferase, Domain 3"/>
    <property type="match status" value="1"/>
</dbReference>
<comment type="caution">
    <text evidence="5">The sequence shown here is derived from an EMBL/GenBank/DDBJ whole genome shotgun (WGS) entry which is preliminary data.</text>
</comment>
<dbReference type="Pfam" id="PF00501">
    <property type="entry name" value="AMP-binding"/>
    <property type="match status" value="2"/>
</dbReference>
<dbReference type="PROSITE" id="PS50075">
    <property type="entry name" value="CARRIER"/>
    <property type="match status" value="1"/>
</dbReference>
<dbReference type="Gene3D" id="3.30.300.30">
    <property type="match status" value="1"/>
</dbReference>
<dbReference type="InterPro" id="IPR001242">
    <property type="entry name" value="Condensation_dom"/>
</dbReference>
<dbReference type="Pfam" id="PF00668">
    <property type="entry name" value="Condensation"/>
    <property type="match status" value="1"/>
</dbReference>
<dbReference type="SUPFAM" id="SSF52777">
    <property type="entry name" value="CoA-dependent acyltransferases"/>
    <property type="match status" value="2"/>
</dbReference>
<dbReference type="Gene3D" id="3.40.50.12780">
    <property type="entry name" value="N-terminal domain of ligase-like"/>
    <property type="match status" value="1"/>
</dbReference>
<evidence type="ECO:0000313" key="6">
    <source>
        <dbReference type="Proteomes" id="UP001610631"/>
    </source>
</evidence>
<sequence>MINEYGPTETTVGCTEFRIGPGEPVPAGVVTIGRPVWNTRMYVLDSRLRPVPAGVAGELYIAGDLVTRGYHGRPELTAGRFVADPWGPAGARMYRSGDLARWNSAGLLEFISRVDHQVKVRGFRIEPGEIESVLGAHPDVLQAAVVVREDRPGDKRIVAYAVPAGPAPAPLELRAWTAERLPEYMVPDTVVLLDEFPATANGKLDRTALPAPAERSAPAAGPQARTAREEILRGLFAEVIGLDEVAVDANFFDLGGHSLLATRLIGRIRSVFGAEVSLRTLFEAPTVREMAARIDTAARARIPLVPQPRPERIPLSAAQRRLWFLNRLEGPNATYNVPLVLRLDGPLDAAALRAALGDLVARHESLRTLLTEEHGVPRQEILPADRARVDLHVEDVTPAALETALGQAARYAFTLDAEPPVRATLFRHAPGRHALLLLIHHAAADGWSTGPLLRDLSQAYAARRGGHAPQWVPLTVQYADYALWQQEVLGSEDDPQSPLARQVGYWTSRLAGLPELIELPLDRPRPAVASHRGELIPFRIGTDAHQALKALARTTGTTVFMVVHAALAALLTRLGAGTDVPIGTAVAGRSDEALDDLVGFFVNTLVLRTDTSGDPSFRELLERVREVDLGAFAHQDVPFERLVEVVNPVRSLAHHPLFQVMLVQQDGADGSLALPGVTGRTEDLSAGVAKFDLVLSFQEDRDGVGGNLGFATDLFDRATAQAVAERLVRVLEAVAADPEQPVGALAIVTEEERRTLLHTWNDTGRPVPAGSLPRLFAAQAARTPDAPALRLGPDTLSYAELDRRANRFAHRLIEEGVGPESRVALFLERSFDAVVAILGILKAGGMYVPLDVRYPASRLRVILDEAAITMVVTDRTDLELPHGARTLEPTADGRPDHDPGVPVDAGQLAYAMFTSGSTGTPKGVAVTHGNIAALAVDGSFGGGAHQRVLLHSPLAFDASTYELWVPLLAGGEVIIAPPGEVDIDALKRMLDGEGLTAVFLTTALFNLLAEEPGNPLASLREVWTGGEAGSLTAMRHAVDHCPDTRVVHVYGPTESTTYATRHLVRRPYDYRGIPPIGGPMDNTTAYVLDARLQPVPVGVPGELYIGGAGLARGYLGRAAQTAGRFVAGPFGTPGGR</sequence>
<evidence type="ECO:0000256" key="2">
    <source>
        <dbReference type="ARBA" id="ARBA00022450"/>
    </source>
</evidence>
<dbReference type="SUPFAM" id="SSF47336">
    <property type="entry name" value="ACP-like"/>
    <property type="match status" value="1"/>
</dbReference>
<evidence type="ECO:0000313" key="5">
    <source>
        <dbReference type="EMBL" id="MFH7600552.1"/>
    </source>
</evidence>
<name>A0ABW7PSC1_9ACTN</name>
<dbReference type="InterPro" id="IPR009081">
    <property type="entry name" value="PP-bd_ACP"/>
</dbReference>
<dbReference type="SMART" id="SM00823">
    <property type="entry name" value="PKS_PP"/>
    <property type="match status" value="1"/>
</dbReference>
<evidence type="ECO:0000259" key="4">
    <source>
        <dbReference type="PROSITE" id="PS50075"/>
    </source>
</evidence>
<protein>
    <submittedName>
        <fullName evidence="5">AMP-binding protein</fullName>
    </submittedName>
</protein>
<dbReference type="RefSeq" id="WP_395514102.1">
    <property type="nucleotide sequence ID" value="NZ_JBBDHD010000257.1"/>
</dbReference>
<keyword evidence="3" id="KW-0597">Phosphoprotein</keyword>
<dbReference type="PANTHER" id="PTHR45527:SF1">
    <property type="entry name" value="FATTY ACID SYNTHASE"/>
    <property type="match status" value="1"/>
</dbReference>
<dbReference type="InterPro" id="IPR036736">
    <property type="entry name" value="ACP-like_sf"/>
</dbReference>
<evidence type="ECO:0000256" key="3">
    <source>
        <dbReference type="ARBA" id="ARBA00022553"/>
    </source>
</evidence>
<dbReference type="PANTHER" id="PTHR45527">
    <property type="entry name" value="NONRIBOSOMAL PEPTIDE SYNTHETASE"/>
    <property type="match status" value="1"/>
</dbReference>
<dbReference type="SUPFAM" id="SSF56801">
    <property type="entry name" value="Acetyl-CoA synthetase-like"/>
    <property type="match status" value="2"/>
</dbReference>
<dbReference type="Proteomes" id="UP001610631">
    <property type="component" value="Unassembled WGS sequence"/>
</dbReference>
<accession>A0ABW7PSC1</accession>
<feature type="domain" description="Carrier" evidence="4">
    <location>
        <begin position="223"/>
        <end position="298"/>
    </location>
</feature>
<dbReference type="Pfam" id="PF00550">
    <property type="entry name" value="PP-binding"/>
    <property type="match status" value="1"/>
</dbReference>
<dbReference type="InterPro" id="IPR023213">
    <property type="entry name" value="CAT-like_dom_sf"/>
</dbReference>
<dbReference type="InterPro" id="IPR000873">
    <property type="entry name" value="AMP-dep_synth/lig_dom"/>
</dbReference>
<dbReference type="Gene3D" id="3.40.50.980">
    <property type="match status" value="2"/>
</dbReference>
<comment type="cofactor">
    <cofactor evidence="1">
        <name>pantetheine 4'-phosphate</name>
        <dbReference type="ChEBI" id="CHEBI:47942"/>
    </cofactor>
</comment>
<gene>
    <name evidence="5" type="ORF">WDV06_36465</name>
</gene>
<dbReference type="InterPro" id="IPR025110">
    <property type="entry name" value="AMP-bd_C"/>
</dbReference>
<dbReference type="Gene3D" id="3.30.559.10">
    <property type="entry name" value="Chloramphenicol acetyltransferase-like domain"/>
    <property type="match status" value="1"/>
</dbReference>
<dbReference type="EMBL" id="JBBDHD010000257">
    <property type="protein sequence ID" value="MFH7600552.1"/>
    <property type="molecule type" value="Genomic_DNA"/>
</dbReference>
<dbReference type="Pfam" id="PF13193">
    <property type="entry name" value="AMP-binding_C"/>
    <property type="match status" value="1"/>
</dbReference>
<dbReference type="InterPro" id="IPR020806">
    <property type="entry name" value="PKS_PP-bd"/>
</dbReference>
<evidence type="ECO:0000256" key="1">
    <source>
        <dbReference type="ARBA" id="ARBA00001957"/>
    </source>
</evidence>
<feature type="non-terminal residue" evidence="5">
    <location>
        <position position="1136"/>
    </location>
</feature>
<keyword evidence="6" id="KW-1185">Reference proteome</keyword>
<dbReference type="CDD" id="cd19540">
    <property type="entry name" value="LCL_NRPS-like"/>
    <property type="match status" value="1"/>
</dbReference>
<dbReference type="InterPro" id="IPR042099">
    <property type="entry name" value="ANL_N_sf"/>
</dbReference>